<organism evidence="1 2">
    <name type="scientific">Ficus carica</name>
    <name type="common">Common fig</name>
    <dbReference type="NCBI Taxonomy" id="3494"/>
    <lineage>
        <taxon>Eukaryota</taxon>
        <taxon>Viridiplantae</taxon>
        <taxon>Streptophyta</taxon>
        <taxon>Embryophyta</taxon>
        <taxon>Tracheophyta</taxon>
        <taxon>Spermatophyta</taxon>
        <taxon>Magnoliopsida</taxon>
        <taxon>eudicotyledons</taxon>
        <taxon>Gunneridae</taxon>
        <taxon>Pentapetalae</taxon>
        <taxon>rosids</taxon>
        <taxon>fabids</taxon>
        <taxon>Rosales</taxon>
        <taxon>Moraceae</taxon>
        <taxon>Ficeae</taxon>
        <taxon>Ficus</taxon>
    </lineage>
</organism>
<evidence type="ECO:0000313" key="1">
    <source>
        <dbReference type="EMBL" id="GMN48069.1"/>
    </source>
</evidence>
<dbReference type="EMBL" id="BTGU01000027">
    <property type="protein sequence ID" value="GMN48069.1"/>
    <property type="molecule type" value="Genomic_DNA"/>
</dbReference>
<comment type="caution">
    <text evidence="1">The sequence shown here is derived from an EMBL/GenBank/DDBJ whole genome shotgun (WGS) entry which is preliminary data.</text>
</comment>
<proteinExistence type="predicted"/>
<dbReference type="Proteomes" id="UP001187192">
    <property type="component" value="Unassembled WGS sequence"/>
</dbReference>
<dbReference type="Gramene" id="FCD_00011878-RA">
    <property type="protein sequence ID" value="FCD_00011878-RA:cds"/>
    <property type="gene ID" value="FCD_00011878"/>
</dbReference>
<accession>A0AA88DJ00</accession>
<reference evidence="1" key="1">
    <citation type="submission" date="2023-07" db="EMBL/GenBank/DDBJ databases">
        <title>draft genome sequence of fig (Ficus carica).</title>
        <authorList>
            <person name="Takahashi T."/>
            <person name="Nishimura K."/>
        </authorList>
    </citation>
    <scope>NUCLEOTIDE SEQUENCE</scope>
</reference>
<keyword evidence="2" id="KW-1185">Reference proteome</keyword>
<protein>
    <submittedName>
        <fullName evidence="1">Uncharacterized protein</fullName>
    </submittedName>
</protein>
<evidence type="ECO:0000313" key="2">
    <source>
        <dbReference type="Proteomes" id="UP001187192"/>
    </source>
</evidence>
<name>A0AA88DJ00_FICCA</name>
<dbReference type="AlphaFoldDB" id="A0AA88DJ00"/>
<sequence length="48" mass="5223">MKSATGIAGDLAVGGRCLLLVELRRHCEITIARLLHENEISPESQPHS</sequence>
<gene>
    <name evidence="1" type="ORF">TIFTF001_017261</name>
</gene>